<dbReference type="InterPro" id="IPR002889">
    <property type="entry name" value="WSC_carb-bd"/>
</dbReference>
<evidence type="ECO:0000313" key="3">
    <source>
        <dbReference type="Proteomes" id="UP000735302"/>
    </source>
</evidence>
<dbReference type="SMART" id="SM00321">
    <property type="entry name" value="WSC"/>
    <property type="match status" value="1"/>
</dbReference>
<proteinExistence type="predicted"/>
<reference evidence="2 3" key="1">
    <citation type="journal article" date="2021" name="Elife">
        <title>Chloroplast acquisition without the gene transfer in kleptoplastic sea slugs, Plakobranchus ocellatus.</title>
        <authorList>
            <person name="Maeda T."/>
            <person name="Takahashi S."/>
            <person name="Yoshida T."/>
            <person name="Shimamura S."/>
            <person name="Takaki Y."/>
            <person name="Nagai Y."/>
            <person name="Toyoda A."/>
            <person name="Suzuki Y."/>
            <person name="Arimoto A."/>
            <person name="Ishii H."/>
            <person name="Satoh N."/>
            <person name="Nishiyama T."/>
            <person name="Hasebe M."/>
            <person name="Maruyama T."/>
            <person name="Minagawa J."/>
            <person name="Obokata J."/>
            <person name="Shigenobu S."/>
        </authorList>
    </citation>
    <scope>NUCLEOTIDE SEQUENCE [LARGE SCALE GENOMIC DNA]</scope>
</reference>
<evidence type="ECO:0000259" key="1">
    <source>
        <dbReference type="PROSITE" id="PS51212"/>
    </source>
</evidence>
<organism evidence="2 3">
    <name type="scientific">Plakobranchus ocellatus</name>
    <dbReference type="NCBI Taxonomy" id="259542"/>
    <lineage>
        <taxon>Eukaryota</taxon>
        <taxon>Metazoa</taxon>
        <taxon>Spiralia</taxon>
        <taxon>Lophotrochozoa</taxon>
        <taxon>Mollusca</taxon>
        <taxon>Gastropoda</taxon>
        <taxon>Heterobranchia</taxon>
        <taxon>Euthyneura</taxon>
        <taxon>Panpulmonata</taxon>
        <taxon>Sacoglossa</taxon>
        <taxon>Placobranchoidea</taxon>
        <taxon>Plakobranchidae</taxon>
        <taxon>Plakobranchus</taxon>
    </lineage>
</organism>
<sequence>MSGKKFETDIRIDNAEIVVTQCDVTGNWEVLTGAVHAGNESNLYQCKSIADYMGCYDTDLDSAFGGVLAADAMDINNIKNCKSYCRQNGMLYAAMRGSSCYCLELEDFQDDVVSRTDCDQWCPANASFCGGDTESSIYRTGSSCHCLELEDFQDDVVSRTDCDQWCPANASFCGGDTESSIYRTVASCVLISESDLTSAESYYMYSSDTCVQYCRGADQRLAFYRSPVRLCTCFAQVVTVNSSVYDPFP</sequence>
<gene>
    <name evidence="2" type="ORF">PoB_001617000</name>
</gene>
<keyword evidence="3" id="KW-1185">Reference proteome</keyword>
<dbReference type="Proteomes" id="UP000735302">
    <property type="component" value="Unassembled WGS sequence"/>
</dbReference>
<name>A0AAV3Z4Y8_9GAST</name>
<comment type="caution">
    <text evidence="2">The sequence shown here is derived from an EMBL/GenBank/DDBJ whole genome shotgun (WGS) entry which is preliminary data.</text>
</comment>
<protein>
    <recommendedName>
        <fullName evidence="1">WSC domain-containing protein</fullName>
    </recommendedName>
</protein>
<feature type="domain" description="WSC" evidence="1">
    <location>
        <begin position="49"/>
        <end position="141"/>
    </location>
</feature>
<dbReference type="AlphaFoldDB" id="A0AAV3Z4Y8"/>
<dbReference type="PROSITE" id="PS51212">
    <property type="entry name" value="WSC"/>
    <property type="match status" value="1"/>
</dbReference>
<dbReference type="EMBL" id="BLXT01001947">
    <property type="protein sequence ID" value="GFN89664.1"/>
    <property type="molecule type" value="Genomic_DNA"/>
</dbReference>
<accession>A0AAV3Z4Y8</accession>
<dbReference type="Pfam" id="PF01822">
    <property type="entry name" value="WSC"/>
    <property type="match status" value="1"/>
</dbReference>
<evidence type="ECO:0000313" key="2">
    <source>
        <dbReference type="EMBL" id="GFN89664.1"/>
    </source>
</evidence>